<protein>
    <submittedName>
        <fullName evidence="1">Transglutaminase-like cysteine peptidase</fullName>
    </submittedName>
</protein>
<dbReference type="Pfam" id="PF06035">
    <property type="entry name" value="Peptidase_C93"/>
    <property type="match status" value="1"/>
</dbReference>
<comment type="caution">
    <text evidence="1">The sequence shown here is derived from an EMBL/GenBank/DDBJ whole genome shotgun (WGS) entry which is preliminary data.</text>
</comment>
<reference evidence="1" key="2">
    <citation type="submission" date="2021-04" db="EMBL/GenBank/DDBJ databases">
        <authorList>
            <person name="Gilroy R."/>
        </authorList>
    </citation>
    <scope>NUCLEOTIDE SEQUENCE</scope>
    <source>
        <strain evidence="1">5032</strain>
    </source>
</reference>
<evidence type="ECO:0000313" key="1">
    <source>
        <dbReference type="EMBL" id="HJA78947.1"/>
    </source>
</evidence>
<reference evidence="1" key="1">
    <citation type="journal article" date="2021" name="PeerJ">
        <title>Extensive microbial diversity within the chicken gut microbiome revealed by metagenomics and culture.</title>
        <authorList>
            <person name="Gilroy R."/>
            <person name="Ravi A."/>
            <person name="Getino M."/>
            <person name="Pursley I."/>
            <person name="Horton D.L."/>
            <person name="Alikhan N.F."/>
            <person name="Baker D."/>
            <person name="Gharbi K."/>
            <person name="Hall N."/>
            <person name="Watson M."/>
            <person name="Adriaenssens E.M."/>
            <person name="Foster-Nyarko E."/>
            <person name="Jarju S."/>
            <person name="Secka A."/>
            <person name="Antonio M."/>
            <person name="Oren A."/>
            <person name="Chaudhuri R.R."/>
            <person name="La Ragione R."/>
            <person name="Hildebrand F."/>
            <person name="Pallen M.J."/>
        </authorList>
    </citation>
    <scope>NUCLEOTIDE SEQUENCE</scope>
    <source>
        <strain evidence="1">5032</strain>
    </source>
</reference>
<accession>A0A9D2HMI2</accession>
<proteinExistence type="predicted"/>
<sequence length="239" mass="27236">MANRIIHWHHAAPAAGAAKPPALAARALRHGIRTGLAALLLLAALPFWPTAALGAGLFGTVEFKRPLSSLPAWETVRNKNAEEPIFLKEKVFRKGVTWEKFQQEAAGKTGVELLRYVNAFWNRFPYREDKENWGLPDYWAWPNAFLQKSGDCEDYAIIKYFTLKELGVPVEKMRIVVLRDTLRRLPHAVLAVYTDDDILILDNLSNSVLSHTRLRNYSPQFSFNEQGRWAHMKGKKISE</sequence>
<dbReference type="AlphaFoldDB" id="A0A9D2HMI2"/>
<dbReference type="PANTHER" id="PTHR39327">
    <property type="match status" value="1"/>
</dbReference>
<dbReference type="Gene3D" id="3.10.620.30">
    <property type="match status" value="1"/>
</dbReference>
<name>A0A9D2HMI2_9BACT</name>
<dbReference type="InterPro" id="IPR010319">
    <property type="entry name" value="Transglutaminase-like_Cys_pept"/>
</dbReference>
<dbReference type="PANTHER" id="PTHR39327:SF1">
    <property type="entry name" value="BLR5470 PROTEIN"/>
    <property type="match status" value="1"/>
</dbReference>
<dbReference type="EMBL" id="DWZD01000034">
    <property type="protein sequence ID" value="HJA78947.1"/>
    <property type="molecule type" value="Genomic_DNA"/>
</dbReference>
<gene>
    <name evidence="1" type="ORF">H9784_05165</name>
</gene>
<dbReference type="Proteomes" id="UP000823821">
    <property type="component" value="Unassembled WGS sequence"/>
</dbReference>
<evidence type="ECO:0000313" key="2">
    <source>
        <dbReference type="Proteomes" id="UP000823821"/>
    </source>
</evidence>
<organism evidence="1 2">
    <name type="scientific">Candidatus Desulfovibrio intestinavium</name>
    <dbReference type="NCBI Taxonomy" id="2838534"/>
    <lineage>
        <taxon>Bacteria</taxon>
        <taxon>Pseudomonadati</taxon>
        <taxon>Thermodesulfobacteriota</taxon>
        <taxon>Desulfovibrionia</taxon>
        <taxon>Desulfovibrionales</taxon>
        <taxon>Desulfovibrionaceae</taxon>
        <taxon>Desulfovibrio</taxon>
    </lineage>
</organism>